<dbReference type="InterPro" id="IPR010496">
    <property type="entry name" value="AL/BT2_dom"/>
</dbReference>
<evidence type="ECO:0000313" key="3">
    <source>
        <dbReference type="EMBL" id="SMP53179.1"/>
    </source>
</evidence>
<keyword evidence="4" id="KW-1185">Reference proteome</keyword>
<evidence type="ECO:0000259" key="2">
    <source>
        <dbReference type="Pfam" id="PF06439"/>
    </source>
</evidence>
<keyword evidence="1" id="KW-0732">Signal</keyword>
<feature type="signal peptide" evidence="1">
    <location>
        <begin position="1"/>
        <end position="25"/>
    </location>
</feature>
<dbReference type="RefSeq" id="WP_283432261.1">
    <property type="nucleotide sequence ID" value="NZ_CAWLDM010000001.1"/>
</dbReference>
<feature type="chain" id="PRO_5046170914" description="3-keto-alpha-glucoside-1,2-lyase/3-keto-2-hydroxy-glucal hydratase domain-containing protein" evidence="1">
    <location>
        <begin position="26"/>
        <end position="251"/>
    </location>
</feature>
<dbReference type="Pfam" id="PF06439">
    <property type="entry name" value="3keto-disac_hyd"/>
    <property type="match status" value="1"/>
</dbReference>
<reference evidence="3 4" key="1">
    <citation type="submission" date="2017-05" db="EMBL/GenBank/DDBJ databases">
        <authorList>
            <person name="Varghese N."/>
            <person name="Submissions S."/>
        </authorList>
    </citation>
    <scope>NUCLEOTIDE SEQUENCE [LARGE SCALE GENOMIC DNA]</scope>
    <source>
        <strain evidence="3 4">DSM 25457</strain>
    </source>
</reference>
<sequence length="251" mass="28045">MPIQRSIKLVMFAALVFAPFMVVNAEEYQSGIQWKEPKVVTPGETSSDPPSDAVILFREPGDLKNWKNSEKWTVEDGVMVAGKGTIASKEVFGDCQVHVEWSSPDGGNRKGQQRSNSGIFLMGIYELQVLDSYQNKTYFDGQAGAIYKQTPPAVNAMRPPGEWNTYDIFWTAPRFDESGELLSPAYITAVHNGVLILNHFELKGDTPYARPPAYKAHAPMGPIKIQDHGNPVRFRNIWARHFQSAQVDTAE</sequence>
<name>A0ABY1Q300_9BACT</name>
<accession>A0ABY1Q300</accession>
<dbReference type="Proteomes" id="UP001158067">
    <property type="component" value="Unassembled WGS sequence"/>
</dbReference>
<organism evidence="3 4">
    <name type="scientific">Neorhodopirellula lusitana</name>
    <dbReference type="NCBI Taxonomy" id="445327"/>
    <lineage>
        <taxon>Bacteria</taxon>
        <taxon>Pseudomonadati</taxon>
        <taxon>Planctomycetota</taxon>
        <taxon>Planctomycetia</taxon>
        <taxon>Pirellulales</taxon>
        <taxon>Pirellulaceae</taxon>
        <taxon>Neorhodopirellula</taxon>
    </lineage>
</organism>
<evidence type="ECO:0000313" key="4">
    <source>
        <dbReference type="Proteomes" id="UP001158067"/>
    </source>
</evidence>
<proteinExistence type="predicted"/>
<comment type="caution">
    <text evidence="3">The sequence shown here is derived from an EMBL/GenBank/DDBJ whole genome shotgun (WGS) entry which is preliminary data.</text>
</comment>
<gene>
    <name evidence="3" type="ORF">SAMN06265222_10468</name>
</gene>
<dbReference type="EMBL" id="FXUG01000004">
    <property type="protein sequence ID" value="SMP53179.1"/>
    <property type="molecule type" value="Genomic_DNA"/>
</dbReference>
<feature type="domain" description="3-keto-alpha-glucoside-1,2-lyase/3-keto-2-hydroxy-glucal hydratase" evidence="2">
    <location>
        <begin position="62"/>
        <end position="239"/>
    </location>
</feature>
<dbReference type="Gene3D" id="2.60.120.560">
    <property type="entry name" value="Exo-inulinase, domain 1"/>
    <property type="match status" value="1"/>
</dbReference>
<evidence type="ECO:0000256" key="1">
    <source>
        <dbReference type="SAM" id="SignalP"/>
    </source>
</evidence>
<protein>
    <recommendedName>
        <fullName evidence="2">3-keto-alpha-glucoside-1,2-lyase/3-keto-2-hydroxy-glucal hydratase domain-containing protein</fullName>
    </recommendedName>
</protein>